<proteinExistence type="predicted"/>
<protein>
    <submittedName>
        <fullName evidence="1">SFRICE_013265</fullName>
    </submittedName>
</protein>
<reference evidence="1" key="1">
    <citation type="submission" date="2016-07" db="EMBL/GenBank/DDBJ databases">
        <authorList>
            <person name="Bretaudeau A."/>
        </authorList>
    </citation>
    <scope>NUCLEOTIDE SEQUENCE</scope>
    <source>
        <strain evidence="1">Rice</strain>
        <tissue evidence="1">Whole body</tissue>
    </source>
</reference>
<name>A0A2H1WA22_SPOFR</name>
<evidence type="ECO:0000313" key="1">
    <source>
        <dbReference type="EMBL" id="SOQ49931.1"/>
    </source>
</evidence>
<gene>
    <name evidence="1" type="ORF">SFRICE_013265</name>
</gene>
<organism evidence="1">
    <name type="scientific">Spodoptera frugiperda</name>
    <name type="common">Fall armyworm</name>
    <dbReference type="NCBI Taxonomy" id="7108"/>
    <lineage>
        <taxon>Eukaryota</taxon>
        <taxon>Metazoa</taxon>
        <taxon>Ecdysozoa</taxon>
        <taxon>Arthropoda</taxon>
        <taxon>Hexapoda</taxon>
        <taxon>Insecta</taxon>
        <taxon>Pterygota</taxon>
        <taxon>Neoptera</taxon>
        <taxon>Endopterygota</taxon>
        <taxon>Lepidoptera</taxon>
        <taxon>Glossata</taxon>
        <taxon>Ditrysia</taxon>
        <taxon>Noctuoidea</taxon>
        <taxon>Noctuidae</taxon>
        <taxon>Amphipyrinae</taxon>
        <taxon>Spodoptera</taxon>
    </lineage>
</organism>
<accession>A0A2H1WA22</accession>
<dbReference type="EMBL" id="ODYU01007288">
    <property type="protein sequence ID" value="SOQ49931.1"/>
    <property type="molecule type" value="Genomic_DNA"/>
</dbReference>
<sequence>MQHRRPILIRGCR</sequence>